<evidence type="ECO:0000313" key="2">
    <source>
        <dbReference type="EMBL" id="KRT53634.1"/>
    </source>
</evidence>
<keyword evidence="1" id="KW-0732">Signal</keyword>
<dbReference type="Proteomes" id="UP000051634">
    <property type="component" value="Unassembled WGS sequence"/>
</dbReference>
<dbReference type="EMBL" id="LDXT01000096">
    <property type="protein sequence ID" value="KRT53634.1"/>
    <property type="molecule type" value="Genomic_DNA"/>
</dbReference>
<accession>A0A0T5YSP9</accession>
<evidence type="ECO:0000256" key="1">
    <source>
        <dbReference type="SAM" id="SignalP"/>
    </source>
</evidence>
<organism evidence="2 3">
    <name type="scientific">endosymbiont of Ridgeia piscesae</name>
    <dbReference type="NCBI Taxonomy" id="54398"/>
    <lineage>
        <taxon>Bacteria</taxon>
        <taxon>Pseudomonadati</taxon>
        <taxon>Pseudomonadota</taxon>
        <taxon>Gammaproteobacteria</taxon>
        <taxon>sulfur-oxidizing symbionts</taxon>
    </lineage>
</organism>
<feature type="chain" id="PRO_5006667041" evidence="1">
    <location>
        <begin position="35"/>
        <end position="269"/>
    </location>
</feature>
<dbReference type="PATRIC" id="fig|54398.3.peg.548"/>
<dbReference type="AlphaFoldDB" id="A0A0T5YSP9"/>
<gene>
    <name evidence="2" type="ORF">Ga0074115_10669</name>
</gene>
<protein>
    <submittedName>
        <fullName evidence="2">Uncharacterized protein</fullName>
    </submittedName>
</protein>
<proteinExistence type="predicted"/>
<comment type="caution">
    <text evidence="2">The sequence shown here is derived from an EMBL/GenBank/DDBJ whole genome shotgun (WGS) entry which is preliminary data.</text>
</comment>
<name>A0A0T5YSP9_9GAMM</name>
<feature type="signal peptide" evidence="1">
    <location>
        <begin position="1"/>
        <end position="34"/>
    </location>
</feature>
<reference evidence="2 3" key="1">
    <citation type="submission" date="2015-11" db="EMBL/GenBank/DDBJ databases">
        <title>The genome of Candidatus Endoriftia persephone in Ridgeia piscesae and population structure of the North Eastern Pacific vestimentiferan symbionts.</title>
        <authorList>
            <person name="Perez M."/>
            <person name="Juniper K.S."/>
        </authorList>
    </citation>
    <scope>NUCLEOTIDE SEQUENCE [LARGE SCALE GENOMIC DNA]</scope>
    <source>
        <strain evidence="2">Ind11</strain>
    </source>
</reference>
<sequence length="269" mass="29992">MKQSLNQQPNTARAMRHPLCWLLLLMTISTASEAGHADLYFSAPYSGQKVTEYEVNLPISRHIKKPFRIPADCAAAQTAFRQGAQQWCNRVERTIWSKVQQDCDYVNFLYRFNGPPTHDFVSGYDFMNAKLHDLPIQADCNPESDSGNCRPLPPGVPDLTRILTRVEPSSEKPADDLQACRIKNGLFRGRVDFKSTGLDCETDPLATGFRVIAIDYADVNGDGYQDVTLRLLPLGRGGRRGPLILPLTRKQADGPFTIPQNLPGPVPRP</sequence>
<evidence type="ECO:0000313" key="3">
    <source>
        <dbReference type="Proteomes" id="UP000051634"/>
    </source>
</evidence>
<keyword evidence="3" id="KW-1185">Reference proteome</keyword>